<name>A0A833CHH2_9HYPH</name>
<keyword evidence="4" id="KW-1185">Reference proteome</keyword>
<organism evidence="3 4">
    <name type="scientific">Brucella tritici</name>
    <dbReference type="NCBI Taxonomy" id="94626"/>
    <lineage>
        <taxon>Bacteria</taxon>
        <taxon>Pseudomonadati</taxon>
        <taxon>Pseudomonadota</taxon>
        <taxon>Alphaproteobacteria</taxon>
        <taxon>Hyphomicrobiales</taxon>
        <taxon>Brucellaceae</taxon>
        <taxon>Brucella/Ochrobactrum group</taxon>
        <taxon>Brucella</taxon>
    </lineage>
</organism>
<comment type="caution">
    <text evidence="3">The sequence shown here is derived from an EMBL/GenBank/DDBJ whole genome shotgun (WGS) entry which is preliminary data.</text>
</comment>
<feature type="compositionally biased region" description="Polar residues" evidence="1">
    <location>
        <begin position="1"/>
        <end position="16"/>
    </location>
</feature>
<dbReference type="InterPro" id="IPR049301">
    <property type="entry name" value="Capsid_Gp10A/Gp10B-like_dom"/>
</dbReference>
<proteinExistence type="predicted"/>
<sequence length="323" mass="34874">MSVYTDSRSTPGQKPNGSDDRELFARNFTDYVLEAWEETFDFEGHTFVKPITSGKSEVFPIIGRKRDAVDHVPGEIILGGKVPHNDVEIGLDAMIIDSAFIAEIDELLAHYPLSRPYASQLGQSLASESNARIGRTLINASRMATGLGGLPGHPAPGYYFDPEVATDPAKLEEAAYKGVEYIRTNDIGGGAMTYWLPWQQQLLLARYIGIDSQKTTGSGNRSKATVGLVAGIDVKGTNSIPKTNVTAGREKYRGDFTKTVGVIANPMAVGTLRRRGIRVTIDDKSDRLGTLMIASKLEGHGPLRGECSFEVTSADRAPVAGGE</sequence>
<evidence type="ECO:0000313" key="4">
    <source>
        <dbReference type="Proteomes" id="UP000430843"/>
    </source>
</evidence>
<reference evidence="3 4" key="1">
    <citation type="submission" date="2019-09" db="EMBL/GenBank/DDBJ databases">
        <title>Taxonomic organization of the family Brucellaceae based on a phylogenomic approach.</title>
        <authorList>
            <person name="Leclercq S."/>
            <person name="Cloeckaert A."/>
            <person name="Zygmunt M.S."/>
        </authorList>
    </citation>
    <scope>NUCLEOTIDE SEQUENCE [LARGE SCALE GENOMIC DNA]</scope>
    <source>
        <strain evidence="3 4">LMG 18957</strain>
    </source>
</reference>
<evidence type="ECO:0000256" key="1">
    <source>
        <dbReference type="SAM" id="MobiDB-lite"/>
    </source>
</evidence>
<evidence type="ECO:0000259" key="2">
    <source>
        <dbReference type="Pfam" id="PF21703"/>
    </source>
</evidence>
<feature type="region of interest" description="Disordered" evidence="1">
    <location>
        <begin position="1"/>
        <end position="21"/>
    </location>
</feature>
<dbReference type="AlphaFoldDB" id="A0A833CHH2"/>
<evidence type="ECO:0000313" key="3">
    <source>
        <dbReference type="EMBL" id="KAB2662744.1"/>
    </source>
</evidence>
<protein>
    <recommendedName>
        <fullName evidence="2">Capsid Gp10A/Gp10B-like domain-containing protein</fullName>
    </recommendedName>
</protein>
<dbReference type="EMBL" id="WBWA01000028">
    <property type="protein sequence ID" value="KAB2662744.1"/>
    <property type="molecule type" value="Genomic_DNA"/>
</dbReference>
<gene>
    <name evidence="3" type="ORF">F9K91_21145</name>
</gene>
<dbReference type="RefSeq" id="WP_151678646.1">
    <property type="nucleotide sequence ID" value="NZ_WBWA01000028.1"/>
</dbReference>
<dbReference type="Pfam" id="PF21703">
    <property type="entry name" value="Gp10A-like"/>
    <property type="match status" value="1"/>
</dbReference>
<feature type="domain" description="Capsid Gp10A/Gp10B-like" evidence="2">
    <location>
        <begin position="59"/>
        <end position="310"/>
    </location>
</feature>
<dbReference type="Proteomes" id="UP000430843">
    <property type="component" value="Unassembled WGS sequence"/>
</dbReference>
<accession>A0A833CHH2</accession>